<reference evidence="3" key="2">
    <citation type="submission" date="2025-08" db="UniProtKB">
        <authorList>
            <consortium name="Ensembl"/>
        </authorList>
    </citation>
    <scope>IDENTIFICATION</scope>
</reference>
<keyword evidence="1" id="KW-0863">Zinc-finger</keyword>
<proteinExistence type="predicted"/>
<evidence type="ECO:0000313" key="4">
    <source>
        <dbReference type="Proteomes" id="UP000291020"/>
    </source>
</evidence>
<evidence type="ECO:0000256" key="1">
    <source>
        <dbReference type="PROSITE-ProRule" id="PRU00047"/>
    </source>
</evidence>
<protein>
    <recommendedName>
        <fullName evidence="2">CCHC-type domain-containing protein</fullName>
    </recommendedName>
</protein>
<reference evidence="3" key="3">
    <citation type="submission" date="2025-09" db="UniProtKB">
        <authorList>
            <consortium name="Ensembl"/>
        </authorList>
    </citation>
    <scope>IDENTIFICATION</scope>
</reference>
<feature type="domain" description="CCHC-type" evidence="2">
    <location>
        <begin position="24"/>
        <end position="39"/>
    </location>
</feature>
<dbReference type="InterPro" id="IPR001878">
    <property type="entry name" value="Znf_CCHC"/>
</dbReference>
<dbReference type="AlphaFoldDB" id="A0A452HSY6"/>
<organism evidence="3 4">
    <name type="scientific">Gopherus agassizii</name>
    <name type="common">Agassiz's desert tortoise</name>
    <dbReference type="NCBI Taxonomy" id="38772"/>
    <lineage>
        <taxon>Eukaryota</taxon>
        <taxon>Metazoa</taxon>
        <taxon>Chordata</taxon>
        <taxon>Craniata</taxon>
        <taxon>Vertebrata</taxon>
        <taxon>Euteleostomi</taxon>
        <taxon>Archelosauria</taxon>
        <taxon>Testudinata</taxon>
        <taxon>Testudines</taxon>
        <taxon>Cryptodira</taxon>
        <taxon>Durocryptodira</taxon>
        <taxon>Testudinoidea</taxon>
        <taxon>Testudinidae</taxon>
        <taxon>Gopherus</taxon>
    </lineage>
</organism>
<keyword evidence="1" id="KW-0479">Metal-binding</keyword>
<dbReference type="GO" id="GO:0003676">
    <property type="term" value="F:nucleic acid binding"/>
    <property type="evidence" value="ECO:0007669"/>
    <property type="project" value="InterPro"/>
</dbReference>
<evidence type="ECO:0000313" key="3">
    <source>
        <dbReference type="Ensembl" id="ENSGAGP00000018185.1"/>
    </source>
</evidence>
<evidence type="ECO:0000259" key="2">
    <source>
        <dbReference type="PROSITE" id="PS50158"/>
    </source>
</evidence>
<sequence>MGRRSQPGSYMESQHKAPEKMNNRCYECGQEGHFICDCPFMDSNYGHDWRRNHPQQLRRRSLVPLRLGGLLPPLIIRNVG</sequence>
<dbReference type="Gene3D" id="4.10.60.10">
    <property type="entry name" value="Zinc finger, CCHC-type"/>
    <property type="match status" value="1"/>
</dbReference>
<dbReference type="Ensembl" id="ENSGAGT00000020725.1">
    <property type="protein sequence ID" value="ENSGAGP00000018185.1"/>
    <property type="gene ID" value="ENSGAGG00000013469.1"/>
</dbReference>
<keyword evidence="4" id="KW-1185">Reference proteome</keyword>
<dbReference type="SUPFAM" id="SSF57756">
    <property type="entry name" value="Retrovirus zinc finger-like domains"/>
    <property type="match status" value="1"/>
</dbReference>
<dbReference type="Proteomes" id="UP000291020">
    <property type="component" value="Unassembled WGS sequence"/>
</dbReference>
<keyword evidence="1" id="KW-0862">Zinc</keyword>
<dbReference type="GO" id="GO:0008270">
    <property type="term" value="F:zinc ion binding"/>
    <property type="evidence" value="ECO:0007669"/>
    <property type="project" value="UniProtKB-KW"/>
</dbReference>
<reference evidence="4" key="1">
    <citation type="journal article" date="2017" name="PLoS ONE">
        <title>The Agassiz's desert tortoise genome provides a resource for the conservation of a threatened species.</title>
        <authorList>
            <person name="Tollis M."/>
            <person name="DeNardo D.F."/>
            <person name="Cornelius J.A."/>
            <person name="Dolby G.A."/>
            <person name="Edwards T."/>
            <person name="Henen B.T."/>
            <person name="Karl A.E."/>
            <person name="Murphy R.W."/>
            <person name="Kusumi K."/>
        </authorList>
    </citation>
    <scope>NUCLEOTIDE SEQUENCE [LARGE SCALE GENOMIC DNA]</scope>
</reference>
<name>A0A452HSY6_9SAUR</name>
<dbReference type="InterPro" id="IPR036875">
    <property type="entry name" value="Znf_CCHC_sf"/>
</dbReference>
<accession>A0A452HSY6</accession>
<dbReference type="PROSITE" id="PS50158">
    <property type="entry name" value="ZF_CCHC"/>
    <property type="match status" value="1"/>
</dbReference>